<protein>
    <submittedName>
        <fullName evidence="2">S-layer domain-containing protein</fullName>
    </submittedName>
</protein>
<keyword evidence="1" id="KW-0812">Transmembrane</keyword>
<keyword evidence="1" id="KW-1133">Transmembrane helix</keyword>
<dbReference type="EMBL" id="APJZ01000002">
    <property type="protein sequence ID" value="EOD42522.1"/>
    <property type="molecule type" value="Genomic_DNA"/>
</dbReference>
<comment type="caution">
    <text evidence="2">The sequence shown here is derived from an EMBL/GenBank/DDBJ whole genome shotgun (WGS) entry which is preliminary data.</text>
</comment>
<reference evidence="2 3" key="1">
    <citation type="submission" date="2013-02" db="EMBL/GenBank/DDBJ databases">
        <title>Insights into archaeal evolution and symbiosis from the genomes of a Nanoarchaeon and its crenarchaeal host from Yellowstone National Park.</title>
        <authorList>
            <person name="Podar M."/>
            <person name="Makarova K.S."/>
            <person name="Graham D.E."/>
            <person name="Wolf Y.I."/>
            <person name="Koonin E.V."/>
            <person name="Reysenbach A.-L."/>
        </authorList>
    </citation>
    <scope>NUCLEOTIDE SEQUENCE [LARGE SCALE GENOMIC DNA]</scope>
</reference>
<evidence type="ECO:0000313" key="3">
    <source>
        <dbReference type="Proteomes" id="UP000053279"/>
    </source>
</evidence>
<proteinExistence type="predicted"/>
<keyword evidence="1" id="KW-0472">Membrane</keyword>
<dbReference type="Proteomes" id="UP000053279">
    <property type="component" value="Unassembled WGS sequence"/>
</dbReference>
<evidence type="ECO:0000256" key="1">
    <source>
        <dbReference type="SAM" id="Phobius"/>
    </source>
</evidence>
<keyword evidence="3" id="KW-1185">Reference proteome</keyword>
<accession>R1E599</accession>
<dbReference type="AlphaFoldDB" id="R1E599"/>
<gene>
    <name evidence="2" type="ORF">Nst1_252</name>
</gene>
<organism evidence="2 3">
    <name type="scientific">Nanobsidianus stetteri</name>
    <dbReference type="NCBI Taxonomy" id="1294122"/>
    <lineage>
        <taxon>Archaea</taxon>
        <taxon>Nanobdellota</taxon>
        <taxon>Candidatus Nanoarchaeia</taxon>
        <taxon>Nanoarchaeales</taxon>
        <taxon>Nanopusillaceae</taxon>
        <taxon>Candidatus Nanobsidianus</taxon>
    </lineage>
</organism>
<feature type="transmembrane region" description="Helical" evidence="1">
    <location>
        <begin position="591"/>
        <end position="611"/>
    </location>
</feature>
<sequence length="626" mass="69717">MGLVLLGLGVYSQGSIIIEPQTQTILANAANNLTFIVKLQGVNQTPEEANLYFNIYAPNGQLIYQYYEPISVCTGLNIYQVSVNPLELENLVQQYSSTSSCSSYTCSVQQYYNFTVQANVTLLYPSGLEYVTANQTYNLTFVPYNLTLSLVQLPEVISQQQAEEYGISVQSVVYLQNVETSIQSSTLTLTLYDSQGNIVYQTQENVNLQPGENLLTVNIPNYYLENVQGEMYVSEQLDVVLSNGQVLTQQAEQSFYISNNQNGQSVQVISISPNFNSLNNLVNSVYNVEVLMENPSYQTVNATVQMLLYDQYGDLIYNLQGSQVISPDSQGEVTLPLNTMSLQPGYYTLILYVYQNGAEVYQYKYTITVNAQNIQPVNVLSVYPNTFNVKPGQFVELYANLESNLPMNIQVQPIVESQQLNIFQQLSTVTLSPNQVTQLPVVIYIPANLTAGYYPIEFVFNYNGISQTYTYNLYVNGTVIVPEPISASLVGYLPLKYGQNSTIYLVISSNTTQIYNLLIQAYAVGGEVYPEQQEVQIGGTYTEQIPLNVTAESNNVTVYVNIIDQQTGQLLYSLNETYSASQAPSVSLPSLGLIFWILVILAIIIIAAVLIESRRGGKKEKEKAEE</sequence>
<name>R1E599_NANST</name>
<evidence type="ECO:0000313" key="2">
    <source>
        <dbReference type="EMBL" id="EOD42522.1"/>
    </source>
</evidence>